<evidence type="ECO:0000313" key="1">
    <source>
        <dbReference type="EMBL" id="MEB5477268.1"/>
    </source>
</evidence>
<reference evidence="1 2" key="1">
    <citation type="submission" date="2019-08" db="EMBL/GenBank/DDBJ databases">
        <title>Five species of Acinetobacter isolated from floral nectar and animal pollinators.</title>
        <authorList>
            <person name="Hendry T.A."/>
        </authorList>
    </citation>
    <scope>NUCLEOTIDE SEQUENCE [LARGE SCALE GENOMIC DNA]</scope>
    <source>
        <strain evidence="1 2">MD18.27</strain>
    </source>
</reference>
<sequence>MSVRTSVQNKIDAEEKRRVTESGKVLNDFKTQVMSGMPIDDKYIENVKTSVGGTPNEAEFNFYDQHYDNIQKFSHLSAVDQQKQINQFSQELQTSKTANPAELKKLLGVYSGLYDQKKKQNETDPNQSAAIKGLEVKPTTAMDLRVNPNNFISNVVHNGVNLVSMQSTDGTLKILPISPADLPNAKQEWDKKDPTQKLDFIGNLIQQTKGVPNGNKIWGSVLGQLGNKDNIYVSAGVAKMQNFHSVDGLDVASSILRGDALLSSKNYYMPKEDDMRAAFNSYVGQTVQGSASDQQYAVFKALYADIANKSGTVHVKGESPDSVVKNTALSLATGGIYSQSGNFTRYLEGSTKDWKVAKPYGMPDQKFENRLDQGYQRLSKNLNQPTSYFKSNYRLRMTDRTDKTGARIYELLNARDQPVYQMGI</sequence>
<evidence type="ECO:0008006" key="3">
    <source>
        <dbReference type="Google" id="ProtNLM"/>
    </source>
</evidence>
<name>A0ABU6DTU7_9GAMM</name>
<dbReference type="EMBL" id="VTDN01000007">
    <property type="protein sequence ID" value="MEB5477268.1"/>
    <property type="molecule type" value="Genomic_DNA"/>
</dbReference>
<comment type="caution">
    <text evidence="1">The sequence shown here is derived from an EMBL/GenBank/DDBJ whole genome shotgun (WGS) entry which is preliminary data.</text>
</comment>
<gene>
    <name evidence="1" type="ORF">I2F25_09470</name>
</gene>
<protein>
    <recommendedName>
        <fullName evidence="3">Methyl-coenzyme M reductase</fullName>
    </recommendedName>
</protein>
<dbReference type="Proteomes" id="UP001339883">
    <property type="component" value="Unassembled WGS sequence"/>
</dbReference>
<keyword evidence="2" id="KW-1185">Reference proteome</keyword>
<proteinExistence type="predicted"/>
<accession>A0ABU6DTU7</accession>
<organism evidence="1 2">
    <name type="scientific">Acinetobacter pollinis</name>
    <dbReference type="NCBI Taxonomy" id="2605270"/>
    <lineage>
        <taxon>Bacteria</taxon>
        <taxon>Pseudomonadati</taxon>
        <taxon>Pseudomonadota</taxon>
        <taxon>Gammaproteobacteria</taxon>
        <taxon>Moraxellales</taxon>
        <taxon>Moraxellaceae</taxon>
        <taxon>Acinetobacter</taxon>
    </lineage>
</organism>
<evidence type="ECO:0000313" key="2">
    <source>
        <dbReference type="Proteomes" id="UP001339883"/>
    </source>
</evidence>
<dbReference type="RefSeq" id="WP_325775643.1">
    <property type="nucleotide sequence ID" value="NZ_VTDN01000007.1"/>
</dbReference>